<keyword evidence="8" id="KW-0408">Iron</keyword>
<dbReference type="InterPro" id="IPR010614">
    <property type="entry name" value="RAD3-like_helicase_DEAD"/>
</dbReference>
<dbReference type="Gene3D" id="3.40.50.300">
    <property type="entry name" value="P-loop containing nucleotide triphosphate hydrolases"/>
    <property type="match status" value="2"/>
</dbReference>
<sequence length="811" mass="88563">MGSRQRSPSEDDEAETTDQAAWEAVFGHDEPYPEQRDGIDAAVDAARDEGFAVVEGACGTGKTMLALTAGIHLVRDPDSAFERVVVLTSVKQQLRQFEDDLRTINQRLPEEWNPISALTLVGKADVCPYARENAGGVDTRNVYERCEGLRERTRNLVGEDGPTTAGALVDQSKRAQTGLADSGADGGRAGVSYLETAGEPTPYLPQTGEYGDGRGTTEYCPFYAQFLEDLPEDGDPVEAVPFDLTDRGLLDTEDLVSLAAGHGSCPHSVMGAVLPHVEVVVGNYYHAFDPVTAATFTGELLSEETFVVCDEAHMLEPRVRDLVSDAVADRSLRDAENELTRVVQAVEFDDGPGGEGSRPGESASVAGQSSDADLVRAELEDSDVTFTEVKQVRAFLRDLREELDRRVKGHLDRERPDWRADLTSLDDGEIPLRDPEVPAEDEVTAWAKDTDHNGIWARAESVGAVVARILDELEGEDRQRTVPGVGATVGKWFALDHETYFREIELERTWDETEPPDSWRRAYNARLALHNCVPSDAIGDRLGEFGGGVLMSATLEPVDVFREVTGLDHLEASGRPVVERTYGLNFPPENRESFAVDAPKFTYGNRGAPNEDTEARRVHADCAAAIAGRPGNVLVGMPSYGEAEWMAGVLRDRLDKPVLLDESSDDAATETLKADFFGGADKVLVTSIRGTLTEGVDYRGDRLSAAVVCGVPIINTASPRTKALVTAYDRTFGSGFETALTVPAVRKARQAVGRVIRGPEEVGVRAFVDARYARESWNAVREYLPEYEREEFTPVSPDMLSFGLDRFWGSV</sequence>
<reference evidence="15 16" key="1">
    <citation type="journal article" date="2019" name="Int. J. Syst. Evol. Microbiol.">
        <title>The Global Catalogue of Microorganisms (GCM) 10K type strain sequencing project: providing services to taxonomists for standard genome sequencing and annotation.</title>
        <authorList>
            <consortium name="The Broad Institute Genomics Platform"/>
            <consortium name="The Broad Institute Genome Sequencing Center for Infectious Disease"/>
            <person name="Wu L."/>
            <person name="Ma J."/>
        </authorList>
    </citation>
    <scope>NUCLEOTIDE SEQUENCE [LARGE SCALE GENOMIC DNA]</scope>
    <source>
        <strain evidence="15 16">CGMCC 1.12553</strain>
    </source>
</reference>
<dbReference type="InterPro" id="IPR045028">
    <property type="entry name" value="DinG/Rad3-like"/>
</dbReference>
<dbReference type="EC" id="3.6.4.12" evidence="15"/>
<dbReference type="InterPro" id="IPR014013">
    <property type="entry name" value="Helic_SF1/SF2_ATP-bd_DinG/Rad3"/>
</dbReference>
<dbReference type="GO" id="GO:0005524">
    <property type="term" value="F:ATP binding"/>
    <property type="evidence" value="ECO:0007669"/>
    <property type="project" value="UniProtKB-KW"/>
</dbReference>
<keyword evidence="1" id="KW-0004">4Fe-4S</keyword>
<keyword evidence="11" id="KW-0234">DNA repair</keyword>
<evidence type="ECO:0000256" key="10">
    <source>
        <dbReference type="ARBA" id="ARBA00023125"/>
    </source>
</evidence>
<evidence type="ECO:0000256" key="13">
    <source>
        <dbReference type="SAM" id="MobiDB-lite"/>
    </source>
</evidence>
<evidence type="ECO:0000256" key="7">
    <source>
        <dbReference type="ARBA" id="ARBA00022840"/>
    </source>
</evidence>
<dbReference type="Pfam" id="PF06733">
    <property type="entry name" value="DEAD_2"/>
    <property type="match status" value="1"/>
</dbReference>
<evidence type="ECO:0000256" key="11">
    <source>
        <dbReference type="ARBA" id="ARBA00023204"/>
    </source>
</evidence>
<evidence type="ECO:0000313" key="16">
    <source>
        <dbReference type="Proteomes" id="UP001595921"/>
    </source>
</evidence>
<accession>A0ABD5P664</accession>
<dbReference type="GO" id="GO:0006281">
    <property type="term" value="P:DNA repair"/>
    <property type="evidence" value="ECO:0007669"/>
    <property type="project" value="UniProtKB-KW"/>
</dbReference>
<keyword evidence="9" id="KW-0411">Iron-sulfur</keyword>
<evidence type="ECO:0000256" key="2">
    <source>
        <dbReference type="ARBA" id="ARBA00022723"/>
    </source>
</evidence>
<dbReference type="GO" id="GO:0003678">
    <property type="term" value="F:DNA helicase activity"/>
    <property type="evidence" value="ECO:0007669"/>
    <property type="project" value="UniProtKB-EC"/>
</dbReference>
<dbReference type="GO" id="GO:0046872">
    <property type="term" value="F:metal ion binding"/>
    <property type="evidence" value="ECO:0007669"/>
    <property type="project" value="UniProtKB-KW"/>
</dbReference>
<feature type="domain" description="Helicase ATP-binding" evidence="14">
    <location>
        <begin position="21"/>
        <end position="357"/>
    </location>
</feature>
<evidence type="ECO:0000256" key="9">
    <source>
        <dbReference type="ARBA" id="ARBA00023014"/>
    </source>
</evidence>
<evidence type="ECO:0000313" key="15">
    <source>
        <dbReference type="EMBL" id="MFC4356353.1"/>
    </source>
</evidence>
<evidence type="ECO:0000256" key="4">
    <source>
        <dbReference type="ARBA" id="ARBA00022763"/>
    </source>
</evidence>
<gene>
    <name evidence="15" type="ORF">ACFO0N_00150</name>
</gene>
<keyword evidence="6 15" id="KW-0347">Helicase</keyword>
<dbReference type="InterPro" id="IPR006554">
    <property type="entry name" value="Helicase-like_DEXD_c2"/>
</dbReference>
<keyword evidence="4" id="KW-0227">DNA damage</keyword>
<dbReference type="Pfam" id="PF13307">
    <property type="entry name" value="Helicase_C_2"/>
    <property type="match status" value="1"/>
</dbReference>
<keyword evidence="7" id="KW-0067">ATP-binding</keyword>
<dbReference type="SMART" id="SM00488">
    <property type="entry name" value="DEXDc2"/>
    <property type="match status" value="1"/>
</dbReference>
<keyword evidence="10" id="KW-0238">DNA-binding</keyword>
<evidence type="ECO:0000256" key="5">
    <source>
        <dbReference type="ARBA" id="ARBA00022801"/>
    </source>
</evidence>
<evidence type="ECO:0000256" key="3">
    <source>
        <dbReference type="ARBA" id="ARBA00022741"/>
    </source>
</evidence>
<keyword evidence="16" id="KW-1185">Reference proteome</keyword>
<evidence type="ECO:0000256" key="8">
    <source>
        <dbReference type="ARBA" id="ARBA00023004"/>
    </source>
</evidence>
<evidence type="ECO:0000256" key="6">
    <source>
        <dbReference type="ARBA" id="ARBA00022806"/>
    </source>
</evidence>
<name>A0ABD5P664_9EURY</name>
<dbReference type="InterPro" id="IPR027417">
    <property type="entry name" value="P-loop_NTPase"/>
</dbReference>
<evidence type="ECO:0000259" key="14">
    <source>
        <dbReference type="PROSITE" id="PS51193"/>
    </source>
</evidence>
<organism evidence="15 16">
    <name type="scientific">Halobium salinum</name>
    <dbReference type="NCBI Taxonomy" id="1364940"/>
    <lineage>
        <taxon>Archaea</taxon>
        <taxon>Methanobacteriati</taxon>
        <taxon>Methanobacteriota</taxon>
        <taxon>Stenosarchaea group</taxon>
        <taxon>Halobacteria</taxon>
        <taxon>Halobacteriales</taxon>
        <taxon>Haloferacaceae</taxon>
        <taxon>Halobium</taxon>
    </lineage>
</organism>
<dbReference type="GO" id="GO:0003677">
    <property type="term" value="F:DNA binding"/>
    <property type="evidence" value="ECO:0007669"/>
    <property type="project" value="UniProtKB-KW"/>
</dbReference>
<dbReference type="SUPFAM" id="SSF52540">
    <property type="entry name" value="P-loop containing nucleoside triphosphate hydrolases"/>
    <property type="match status" value="2"/>
</dbReference>
<dbReference type="PANTHER" id="PTHR11472">
    <property type="entry name" value="DNA REPAIR DEAD HELICASE RAD3/XP-D SUBFAMILY MEMBER"/>
    <property type="match status" value="1"/>
</dbReference>
<dbReference type="RefSeq" id="WP_267624708.1">
    <property type="nucleotide sequence ID" value="NZ_JAODIW010000010.1"/>
</dbReference>
<keyword evidence="2" id="KW-0479">Metal-binding</keyword>
<dbReference type="GO" id="GO:0051539">
    <property type="term" value="F:4 iron, 4 sulfur cluster binding"/>
    <property type="evidence" value="ECO:0007669"/>
    <property type="project" value="UniProtKB-KW"/>
</dbReference>
<protein>
    <submittedName>
        <fullName evidence="15">ATP-dependent DNA helicase</fullName>
        <ecNumber evidence="15">3.6.4.12</ecNumber>
    </submittedName>
</protein>
<dbReference type="AlphaFoldDB" id="A0ABD5P664"/>
<dbReference type="GO" id="GO:0016787">
    <property type="term" value="F:hydrolase activity"/>
    <property type="evidence" value="ECO:0007669"/>
    <property type="project" value="UniProtKB-KW"/>
</dbReference>
<dbReference type="SMART" id="SM00491">
    <property type="entry name" value="HELICc2"/>
    <property type="match status" value="1"/>
</dbReference>
<evidence type="ECO:0000256" key="1">
    <source>
        <dbReference type="ARBA" id="ARBA00022485"/>
    </source>
</evidence>
<dbReference type="InterPro" id="IPR006555">
    <property type="entry name" value="ATP-dep_Helicase_C"/>
</dbReference>
<comment type="caution">
    <text evidence="15">The sequence shown here is derived from an EMBL/GenBank/DDBJ whole genome shotgun (WGS) entry which is preliminary data.</text>
</comment>
<dbReference type="PANTHER" id="PTHR11472:SF34">
    <property type="entry name" value="REGULATOR OF TELOMERE ELONGATION HELICASE 1"/>
    <property type="match status" value="1"/>
</dbReference>
<dbReference type="PROSITE" id="PS51193">
    <property type="entry name" value="HELICASE_ATP_BIND_2"/>
    <property type="match status" value="1"/>
</dbReference>
<keyword evidence="5 15" id="KW-0378">Hydrolase</keyword>
<feature type="region of interest" description="Disordered" evidence="13">
    <location>
        <begin position="346"/>
        <end position="371"/>
    </location>
</feature>
<dbReference type="EMBL" id="JBHSDS010000001">
    <property type="protein sequence ID" value="MFC4356353.1"/>
    <property type="molecule type" value="Genomic_DNA"/>
</dbReference>
<evidence type="ECO:0000256" key="12">
    <source>
        <dbReference type="ARBA" id="ARBA00023235"/>
    </source>
</evidence>
<keyword evidence="3" id="KW-0547">Nucleotide-binding</keyword>
<keyword evidence="12" id="KW-0413">Isomerase</keyword>
<dbReference type="Proteomes" id="UP001595921">
    <property type="component" value="Unassembled WGS sequence"/>
</dbReference>
<proteinExistence type="predicted"/>